<dbReference type="STRING" id="52.CMC5_018240"/>
<reference evidence="1 2" key="1">
    <citation type="submission" date="2015-07" db="EMBL/GenBank/DDBJ databases">
        <title>Genome analysis of myxobacterium Chondromyces crocatus Cm c5 reveals a high potential for natural compound synthesis and the genetic basis for the loss of fruiting body formation.</title>
        <authorList>
            <person name="Zaburannyi N."/>
            <person name="Bunk B."/>
            <person name="Maier J."/>
            <person name="Overmann J."/>
            <person name="Mueller R."/>
        </authorList>
    </citation>
    <scope>NUCLEOTIDE SEQUENCE [LARGE SCALE GENOMIC DNA]</scope>
    <source>
        <strain evidence="1 2">Cm c5</strain>
    </source>
</reference>
<keyword evidence="2" id="KW-1185">Reference proteome</keyword>
<name>A0A0K1EAI2_CHOCO</name>
<organism evidence="1 2">
    <name type="scientific">Chondromyces crocatus</name>
    <dbReference type="NCBI Taxonomy" id="52"/>
    <lineage>
        <taxon>Bacteria</taxon>
        <taxon>Pseudomonadati</taxon>
        <taxon>Myxococcota</taxon>
        <taxon>Polyangia</taxon>
        <taxon>Polyangiales</taxon>
        <taxon>Polyangiaceae</taxon>
        <taxon>Chondromyces</taxon>
    </lineage>
</organism>
<dbReference type="Proteomes" id="UP000067626">
    <property type="component" value="Chromosome"/>
</dbReference>
<evidence type="ECO:0000313" key="2">
    <source>
        <dbReference type="Proteomes" id="UP000067626"/>
    </source>
</evidence>
<sequence>MENMQEMLSARADFARWLLGLTPCALALSTAGCSGTVEPSQEKPSLAEEIAAAEAHHLRPRSVARSHVLPLQPFLTAFNRYEEHVIAFLVDHPRYQAIEAMVDRHSGDAPRVRAIINLHDGSQIDHFNDPAIARDAAAILSGRQVVYRPIRFETVRVDGLPSVRLQFTSYRGEDVDLLFRARGMPEMGLGGFIDPGAHASGSSLPVMWAGASAHEEESSAIRIDQARYHLGLGPSPDHPGGIYSTDFHIGVLRRGHLELRLLARPRDLEPGELWLYQDRQGELHSYEIVEVQGERYTLRRTTTSALMTEEILETELVEGGLELRSIRSTGRASIEGPASMTFEGLTLDLTTPGRFSLSLDEHRGLIVGDATRESTDARIGWHLKPTAPRWAASRSVNAEVVRHRLTYAVESEVGHP</sequence>
<dbReference type="KEGG" id="ccro:CMC5_018240"/>
<dbReference type="EMBL" id="CP012159">
    <property type="protein sequence ID" value="AKT37682.1"/>
    <property type="molecule type" value="Genomic_DNA"/>
</dbReference>
<accession>A0A0K1EAI2</accession>
<gene>
    <name evidence="1" type="ORF">CMC5_018240</name>
</gene>
<protein>
    <submittedName>
        <fullName evidence="1">Uncharacterized protein</fullName>
    </submittedName>
</protein>
<dbReference type="OrthoDB" id="5507683at2"/>
<dbReference type="RefSeq" id="WP_050430014.1">
    <property type="nucleotide sequence ID" value="NZ_CP012159.1"/>
</dbReference>
<dbReference type="AlphaFoldDB" id="A0A0K1EAI2"/>
<proteinExistence type="predicted"/>
<evidence type="ECO:0000313" key="1">
    <source>
        <dbReference type="EMBL" id="AKT37682.1"/>
    </source>
</evidence>